<accession>A0A2N0D909</accession>
<organism evidence="1 2">
    <name type="scientific">Rhizobium sullae</name>
    <name type="common">Rhizobium hedysari</name>
    <dbReference type="NCBI Taxonomy" id="50338"/>
    <lineage>
        <taxon>Bacteria</taxon>
        <taxon>Pseudomonadati</taxon>
        <taxon>Pseudomonadota</taxon>
        <taxon>Alphaproteobacteria</taxon>
        <taxon>Hyphomicrobiales</taxon>
        <taxon>Rhizobiaceae</taxon>
        <taxon>Rhizobium/Agrobacterium group</taxon>
        <taxon>Rhizobium</taxon>
    </lineage>
</organism>
<protein>
    <submittedName>
        <fullName evidence="1">Uncharacterized protein</fullName>
    </submittedName>
</protein>
<dbReference type="AlphaFoldDB" id="A0A2N0D909"/>
<dbReference type="Proteomes" id="UP000232164">
    <property type="component" value="Unassembled WGS sequence"/>
</dbReference>
<name>A0A2N0D909_RHISU</name>
<evidence type="ECO:0000313" key="2">
    <source>
        <dbReference type="Proteomes" id="UP000232164"/>
    </source>
</evidence>
<comment type="caution">
    <text evidence="1">The sequence shown here is derived from an EMBL/GenBank/DDBJ whole genome shotgun (WGS) entry which is preliminary data.</text>
</comment>
<evidence type="ECO:0000313" key="1">
    <source>
        <dbReference type="EMBL" id="PKA42595.1"/>
    </source>
</evidence>
<sequence length="77" mass="8554">MKRAFFTGRQCPAQTVYTPAAIQANTSFLTELRERPRFGLTRAAGLTIEPQLSNYGLLDCRPAFVGASQFDGLEKQE</sequence>
<proteinExistence type="predicted"/>
<dbReference type="EMBL" id="PIQN01000010">
    <property type="protein sequence ID" value="PKA42595.1"/>
    <property type="molecule type" value="Genomic_DNA"/>
</dbReference>
<gene>
    <name evidence="1" type="ORF">CWR43_15885</name>
</gene>
<reference evidence="1 2" key="2">
    <citation type="submission" date="2017-12" db="EMBL/GenBank/DDBJ databases">
        <title>Genome sequence of Rhizobium sullae HCNT1 isolated from Sulla coronaria nodules and featuring peculiar denitrification phenotypes.</title>
        <authorList>
            <person name="De Diego-Diaz B."/>
            <person name="Treu L."/>
            <person name="Campanaro S."/>
            <person name="Da Silva Duarte V."/>
            <person name="Basaglia M."/>
            <person name="Favaro L."/>
            <person name="Casella S."/>
            <person name="Squartini A."/>
        </authorList>
    </citation>
    <scope>NUCLEOTIDE SEQUENCE [LARGE SCALE GENOMIC DNA]</scope>
    <source>
        <strain evidence="1 2">HCNT1</strain>
    </source>
</reference>
<reference evidence="1 2" key="1">
    <citation type="submission" date="2017-11" db="EMBL/GenBank/DDBJ databases">
        <authorList>
            <person name="Han C.G."/>
        </authorList>
    </citation>
    <scope>NUCLEOTIDE SEQUENCE [LARGE SCALE GENOMIC DNA]</scope>
    <source>
        <strain evidence="1 2">HCNT1</strain>
    </source>
</reference>